<comment type="caution">
    <text evidence="2">The sequence shown here is derived from an EMBL/GenBank/DDBJ whole genome shotgun (WGS) entry which is preliminary data.</text>
</comment>
<dbReference type="EMBL" id="CALNXK010000223">
    <property type="protein sequence ID" value="CAH3177267.1"/>
    <property type="molecule type" value="Genomic_DNA"/>
</dbReference>
<organism evidence="2 3">
    <name type="scientific">Porites lobata</name>
    <dbReference type="NCBI Taxonomy" id="104759"/>
    <lineage>
        <taxon>Eukaryota</taxon>
        <taxon>Metazoa</taxon>
        <taxon>Cnidaria</taxon>
        <taxon>Anthozoa</taxon>
        <taxon>Hexacorallia</taxon>
        <taxon>Scleractinia</taxon>
        <taxon>Fungiina</taxon>
        <taxon>Poritidae</taxon>
        <taxon>Porites</taxon>
    </lineage>
</organism>
<dbReference type="CDD" id="cd01741">
    <property type="entry name" value="GATase1_1"/>
    <property type="match status" value="1"/>
</dbReference>
<protein>
    <recommendedName>
        <fullName evidence="1">Glutamine amidotransferase domain-containing protein</fullName>
    </recommendedName>
</protein>
<dbReference type="SUPFAM" id="SSF52317">
    <property type="entry name" value="Class I glutamine amidotransferase-like"/>
    <property type="match status" value="1"/>
</dbReference>
<dbReference type="PANTHER" id="PTHR42695">
    <property type="entry name" value="GLUTAMINE AMIDOTRANSFERASE YLR126C-RELATED"/>
    <property type="match status" value="1"/>
</dbReference>
<gene>
    <name evidence="2" type="ORF">PLOB_00019198</name>
</gene>
<dbReference type="PROSITE" id="PS51273">
    <property type="entry name" value="GATASE_TYPE_1"/>
    <property type="match status" value="1"/>
</dbReference>
<evidence type="ECO:0000313" key="3">
    <source>
        <dbReference type="Proteomes" id="UP001159405"/>
    </source>
</evidence>
<dbReference type="Proteomes" id="UP001159405">
    <property type="component" value="Unassembled WGS sequence"/>
</dbReference>
<accession>A0ABN8RE21</accession>
<dbReference type="InterPro" id="IPR029062">
    <property type="entry name" value="Class_I_gatase-like"/>
</dbReference>
<proteinExistence type="predicted"/>
<dbReference type="Pfam" id="PF00117">
    <property type="entry name" value="GATase"/>
    <property type="match status" value="1"/>
</dbReference>
<reference evidence="2 3" key="1">
    <citation type="submission" date="2022-05" db="EMBL/GenBank/DDBJ databases">
        <authorList>
            <consortium name="Genoscope - CEA"/>
            <person name="William W."/>
        </authorList>
    </citation>
    <scope>NUCLEOTIDE SEQUENCE [LARGE SCALE GENOMIC DNA]</scope>
</reference>
<name>A0ABN8RE21_9CNID</name>
<dbReference type="InterPro" id="IPR017926">
    <property type="entry name" value="GATASE"/>
</dbReference>
<feature type="domain" description="Glutamine amidotransferase" evidence="1">
    <location>
        <begin position="65"/>
        <end position="215"/>
    </location>
</feature>
<dbReference type="InterPro" id="IPR044992">
    <property type="entry name" value="ChyE-like"/>
</dbReference>
<dbReference type="PANTHER" id="PTHR42695:SF5">
    <property type="entry name" value="GLUTAMINE AMIDOTRANSFERASE YLR126C-RELATED"/>
    <property type="match status" value="1"/>
</dbReference>
<sequence length="330" mass="36487">MSSNTGNCQRRRYGVLVCENQEKWGGVRGMGKRFIDAFGSDSDADREEWHIFSAVDGELPSEKDLNTFNGFFISGSYRSANDNLKWINDLKNFISSAAKSPSKARFVGVCFGHQIIGAALGGKVTPNPSKKFVLQSEEIKSVEDFQGNEAFRELIESRDSLRLLECHGDCVASLPPGATSLANSATCQHEMIQYTENIFGIQAHPEFTVQDYKEVLIPDLEAEGKLDVYGRRVCEETISLPLDSVGVRSKAGDCVQFQLPNLSRIKEPRTDSPDMCSPTAETHFHFLLVLEGEKKTLKEEREVHSTATKHGGEFVGECSSTGMPTSILFS</sequence>
<keyword evidence="3" id="KW-1185">Reference proteome</keyword>
<dbReference type="Gene3D" id="3.40.50.880">
    <property type="match status" value="1"/>
</dbReference>
<evidence type="ECO:0000313" key="2">
    <source>
        <dbReference type="EMBL" id="CAH3177267.1"/>
    </source>
</evidence>
<evidence type="ECO:0000259" key="1">
    <source>
        <dbReference type="Pfam" id="PF00117"/>
    </source>
</evidence>